<keyword evidence="19" id="KW-1185">Reference proteome</keyword>
<dbReference type="GO" id="GO:0032263">
    <property type="term" value="P:GMP salvage"/>
    <property type="evidence" value="ECO:0007669"/>
    <property type="project" value="TreeGrafter"/>
</dbReference>
<comment type="function">
    <text evidence="2">Purine salvage pathway enzyme that catalyzes the transfer of the ribosyl-5-phosphate group from 5-phospho-alpha-D-ribose 1-diphosphate (PRPP) to the N9 position of the 6-oxopurines hypoxanthine and guanine to form the corresponding ribonucleotides IMP (inosine 5'-monophosphate) and GMP (guanosine 5'-monophosphate), with the release of PPi.</text>
</comment>
<evidence type="ECO:0000256" key="5">
    <source>
        <dbReference type="ARBA" id="ARBA00004676"/>
    </source>
</evidence>
<feature type="domain" description="Phosphoribosyltransferase" evidence="17">
    <location>
        <begin position="9"/>
        <end position="159"/>
    </location>
</feature>
<reference evidence="18 19" key="1">
    <citation type="submission" date="2018-07" db="EMBL/GenBank/DDBJ databases">
        <title>Lottiidibacillus patelloidae gen. nov., sp. nov., isolated from the intestinal tract of a marine limpet and the reclassification of B. taeanensis BH030017T, B. algicola KMM 3737T and B. hwajinpoensis SW-72T as genus Lottiidibacillus.</title>
        <authorList>
            <person name="Liu R."/>
            <person name="Huang Z."/>
        </authorList>
    </citation>
    <scope>NUCLEOTIDE SEQUENCE [LARGE SCALE GENOMIC DNA]</scope>
    <source>
        <strain evidence="18 19">BH030017</strain>
    </source>
</reference>
<dbReference type="UniPathway" id="UPA00591">
    <property type="reaction ID" value="UER00648"/>
</dbReference>
<keyword evidence="12 16" id="KW-0547">Nucleotide-binding</keyword>
<dbReference type="GO" id="GO:0006178">
    <property type="term" value="P:guanine salvage"/>
    <property type="evidence" value="ECO:0007669"/>
    <property type="project" value="TreeGrafter"/>
</dbReference>
<name>A0A366Y3V9_9BACI</name>
<dbReference type="Gene3D" id="3.40.50.2020">
    <property type="match status" value="1"/>
</dbReference>
<dbReference type="GO" id="GO:0006166">
    <property type="term" value="P:purine ribonucleoside salvage"/>
    <property type="evidence" value="ECO:0007669"/>
    <property type="project" value="UniProtKB-KW"/>
</dbReference>
<evidence type="ECO:0000256" key="3">
    <source>
        <dbReference type="ARBA" id="ARBA00004496"/>
    </source>
</evidence>
<dbReference type="EMBL" id="QOCW01000002">
    <property type="protein sequence ID" value="RBW70871.1"/>
    <property type="molecule type" value="Genomic_DNA"/>
</dbReference>
<keyword evidence="9 16" id="KW-0808">Transferase</keyword>
<dbReference type="Pfam" id="PF00156">
    <property type="entry name" value="Pribosyltran"/>
    <property type="match status" value="1"/>
</dbReference>
<gene>
    <name evidence="18" type="primary">hpt</name>
    <name evidence="18" type="ORF">DS031_02390</name>
</gene>
<dbReference type="InterPro" id="IPR050408">
    <property type="entry name" value="HGPRT"/>
</dbReference>
<evidence type="ECO:0000256" key="9">
    <source>
        <dbReference type="ARBA" id="ARBA00022679"/>
    </source>
</evidence>
<evidence type="ECO:0000256" key="16">
    <source>
        <dbReference type="RuleBase" id="RU364099"/>
    </source>
</evidence>
<dbReference type="InterPro" id="IPR005904">
    <property type="entry name" value="Hxn_phspho_trans"/>
</dbReference>
<proteinExistence type="inferred from homology"/>
<evidence type="ECO:0000256" key="6">
    <source>
        <dbReference type="ARBA" id="ARBA00008391"/>
    </source>
</evidence>
<evidence type="ECO:0000256" key="15">
    <source>
        <dbReference type="ARBA" id="ARBA00049402"/>
    </source>
</evidence>
<dbReference type="Proteomes" id="UP000253314">
    <property type="component" value="Unassembled WGS sequence"/>
</dbReference>
<dbReference type="FunFam" id="3.40.50.2020:FF:000006">
    <property type="entry name" value="Hypoxanthine phosphoribosyltransferase"/>
    <property type="match status" value="1"/>
</dbReference>
<comment type="catalytic activity">
    <reaction evidence="14">
        <text>GMP + diphosphate = guanine + 5-phospho-alpha-D-ribose 1-diphosphate</text>
        <dbReference type="Rhea" id="RHEA:25424"/>
        <dbReference type="ChEBI" id="CHEBI:16235"/>
        <dbReference type="ChEBI" id="CHEBI:33019"/>
        <dbReference type="ChEBI" id="CHEBI:58017"/>
        <dbReference type="ChEBI" id="CHEBI:58115"/>
        <dbReference type="EC" id="2.4.2.8"/>
    </reaction>
    <physiologicalReaction direction="right-to-left" evidence="14">
        <dbReference type="Rhea" id="RHEA:25426"/>
    </physiologicalReaction>
</comment>
<evidence type="ECO:0000256" key="14">
    <source>
        <dbReference type="ARBA" id="ARBA00048811"/>
    </source>
</evidence>
<dbReference type="InterPro" id="IPR029057">
    <property type="entry name" value="PRTase-like"/>
</dbReference>
<dbReference type="GO" id="GO:0052657">
    <property type="term" value="F:guanine phosphoribosyltransferase activity"/>
    <property type="evidence" value="ECO:0007669"/>
    <property type="project" value="UniProtKB-ARBA"/>
</dbReference>
<comment type="caution">
    <text evidence="18">The sequence shown here is derived from an EMBL/GenBank/DDBJ whole genome shotgun (WGS) entry which is preliminary data.</text>
</comment>
<comment type="similarity">
    <text evidence="6 16">Belongs to the purine/pyrimidine phosphoribosyltransferase family.</text>
</comment>
<accession>A0A366Y3V9</accession>
<dbReference type="PANTHER" id="PTHR43340:SF1">
    <property type="entry name" value="HYPOXANTHINE PHOSPHORIBOSYLTRANSFERASE"/>
    <property type="match status" value="1"/>
</dbReference>
<comment type="pathway">
    <text evidence="5">Purine metabolism; GMP biosynthesis via salvage pathway; GMP from guanine: step 1/1.</text>
</comment>
<keyword evidence="7 16" id="KW-0963">Cytoplasm</keyword>
<evidence type="ECO:0000256" key="13">
    <source>
        <dbReference type="ARBA" id="ARBA00022842"/>
    </source>
</evidence>
<evidence type="ECO:0000256" key="4">
    <source>
        <dbReference type="ARBA" id="ARBA00004669"/>
    </source>
</evidence>
<evidence type="ECO:0000256" key="12">
    <source>
        <dbReference type="ARBA" id="ARBA00022741"/>
    </source>
</evidence>
<evidence type="ECO:0000256" key="8">
    <source>
        <dbReference type="ARBA" id="ARBA00022676"/>
    </source>
</evidence>
<dbReference type="GO" id="GO:0000166">
    <property type="term" value="F:nucleotide binding"/>
    <property type="evidence" value="ECO:0007669"/>
    <property type="project" value="UniProtKB-KW"/>
</dbReference>
<comment type="catalytic activity">
    <reaction evidence="15">
        <text>IMP + diphosphate = hypoxanthine + 5-phospho-alpha-D-ribose 1-diphosphate</text>
        <dbReference type="Rhea" id="RHEA:17973"/>
        <dbReference type="ChEBI" id="CHEBI:17368"/>
        <dbReference type="ChEBI" id="CHEBI:33019"/>
        <dbReference type="ChEBI" id="CHEBI:58017"/>
        <dbReference type="ChEBI" id="CHEBI:58053"/>
        <dbReference type="EC" id="2.4.2.8"/>
    </reaction>
    <physiologicalReaction direction="right-to-left" evidence="15">
        <dbReference type="Rhea" id="RHEA:17975"/>
    </physiologicalReaction>
</comment>
<evidence type="ECO:0000256" key="11">
    <source>
        <dbReference type="ARBA" id="ARBA00022726"/>
    </source>
</evidence>
<dbReference type="GO" id="GO:0032264">
    <property type="term" value="P:IMP salvage"/>
    <property type="evidence" value="ECO:0007669"/>
    <property type="project" value="UniProtKB-UniPathway"/>
</dbReference>
<evidence type="ECO:0000259" key="17">
    <source>
        <dbReference type="Pfam" id="PF00156"/>
    </source>
</evidence>
<dbReference type="EC" id="2.4.2.8" evidence="16"/>
<evidence type="ECO:0000313" key="19">
    <source>
        <dbReference type="Proteomes" id="UP000253314"/>
    </source>
</evidence>
<dbReference type="GO" id="GO:0046100">
    <property type="term" value="P:hypoxanthine metabolic process"/>
    <property type="evidence" value="ECO:0007669"/>
    <property type="project" value="TreeGrafter"/>
</dbReference>
<sequence length="175" mass="19754">MSGLIEKALLTEEQIQTRVKELAEEIERDFNGEDVLLVGILKGAVVFVSDLMRNMKINVSIDFMAVSSYGNSTTSSGVVKLIKDLDTDIKNKNVIIVEDIIDSGLTLNYLQKNLRDRSPKALKICTLLDKPERRKCDIPVDYCGFEIPDKFIVGYGIDYAEKYRQLPYIGIVETK</sequence>
<dbReference type="RefSeq" id="WP_113804349.1">
    <property type="nucleotide sequence ID" value="NZ_QOCW01000002.1"/>
</dbReference>
<dbReference type="AlphaFoldDB" id="A0A366Y3V9"/>
<dbReference type="SUPFAM" id="SSF53271">
    <property type="entry name" value="PRTase-like"/>
    <property type="match status" value="1"/>
</dbReference>
<keyword evidence="10 16" id="KW-0479">Metal-binding</keyword>
<dbReference type="OrthoDB" id="9802824at2"/>
<dbReference type="GO" id="GO:0000287">
    <property type="term" value="F:magnesium ion binding"/>
    <property type="evidence" value="ECO:0007669"/>
    <property type="project" value="TreeGrafter"/>
</dbReference>
<dbReference type="NCBIfam" id="TIGR01203">
    <property type="entry name" value="HGPRTase"/>
    <property type="match status" value="1"/>
</dbReference>
<evidence type="ECO:0000256" key="1">
    <source>
        <dbReference type="ARBA" id="ARBA00001946"/>
    </source>
</evidence>
<dbReference type="CDD" id="cd06223">
    <property type="entry name" value="PRTases_typeI"/>
    <property type="match status" value="1"/>
</dbReference>
<dbReference type="GO" id="GO:0005829">
    <property type="term" value="C:cytosol"/>
    <property type="evidence" value="ECO:0007669"/>
    <property type="project" value="TreeGrafter"/>
</dbReference>
<keyword evidence="11 16" id="KW-0660">Purine salvage</keyword>
<keyword evidence="8 16" id="KW-0328">Glycosyltransferase</keyword>
<protein>
    <recommendedName>
        <fullName evidence="16">Hypoxanthine phosphoribosyltransferase</fullName>
        <ecNumber evidence="16">2.4.2.8</ecNumber>
    </recommendedName>
</protein>
<evidence type="ECO:0000256" key="7">
    <source>
        <dbReference type="ARBA" id="ARBA00022490"/>
    </source>
</evidence>
<evidence type="ECO:0000256" key="10">
    <source>
        <dbReference type="ARBA" id="ARBA00022723"/>
    </source>
</evidence>
<dbReference type="InterPro" id="IPR000836">
    <property type="entry name" value="PRTase_dom"/>
</dbReference>
<dbReference type="GO" id="GO:0004422">
    <property type="term" value="F:hypoxanthine phosphoribosyltransferase activity"/>
    <property type="evidence" value="ECO:0007669"/>
    <property type="project" value="InterPro"/>
</dbReference>
<organism evidence="18 19">
    <name type="scientific">Bacillus taeanensis</name>
    <dbReference type="NCBI Taxonomy" id="273032"/>
    <lineage>
        <taxon>Bacteria</taxon>
        <taxon>Bacillati</taxon>
        <taxon>Bacillota</taxon>
        <taxon>Bacilli</taxon>
        <taxon>Bacillales</taxon>
        <taxon>Bacillaceae</taxon>
        <taxon>Bacillus</taxon>
    </lineage>
</organism>
<evidence type="ECO:0000313" key="18">
    <source>
        <dbReference type="EMBL" id="RBW70871.1"/>
    </source>
</evidence>
<comment type="cofactor">
    <cofactor evidence="1 16">
        <name>Mg(2+)</name>
        <dbReference type="ChEBI" id="CHEBI:18420"/>
    </cofactor>
</comment>
<dbReference type="PANTHER" id="PTHR43340">
    <property type="entry name" value="HYPOXANTHINE-GUANINE PHOSPHORIBOSYLTRANSFERASE"/>
    <property type="match status" value="1"/>
</dbReference>
<keyword evidence="13 16" id="KW-0460">Magnesium</keyword>
<comment type="pathway">
    <text evidence="4 16">Purine metabolism; IMP biosynthesis via salvage pathway; IMP from hypoxanthine: step 1/1.</text>
</comment>
<comment type="subcellular location">
    <subcellularLocation>
        <location evidence="3 16">Cytoplasm</location>
    </subcellularLocation>
</comment>
<evidence type="ECO:0000256" key="2">
    <source>
        <dbReference type="ARBA" id="ARBA00002049"/>
    </source>
</evidence>